<keyword evidence="6" id="KW-1185">Reference proteome</keyword>
<dbReference type="RefSeq" id="XP_028486962.1">
    <property type="nucleotide sequence ID" value="XM_028625309.1"/>
</dbReference>
<evidence type="ECO:0000256" key="3">
    <source>
        <dbReference type="ARBA" id="ARBA00022679"/>
    </source>
</evidence>
<dbReference type="Gene3D" id="1.25.40.120">
    <property type="entry name" value="Protein prenylyltransferase"/>
    <property type="match status" value="1"/>
</dbReference>
<keyword evidence="4" id="KW-0677">Repeat</keyword>
<evidence type="ECO:0000313" key="5">
    <source>
        <dbReference type="EMBL" id="RWQ97317.1"/>
    </source>
</evidence>
<dbReference type="Pfam" id="PF01239">
    <property type="entry name" value="PPTA"/>
    <property type="match status" value="1"/>
</dbReference>
<evidence type="ECO:0000256" key="4">
    <source>
        <dbReference type="ARBA" id="ARBA00022737"/>
    </source>
</evidence>
<sequence>MSSPEQFYEQLQQIFSNRNNQILEFEIIPPAFGSLLQDGNSIGIGKKPLAQAFIIARQKFFRGGSLAGDAGTEVGSAEAESGVRNGALGDRFSDDRAIATEVMLLFDCEYLTACNWRKRRLTALIESESSMSVPQEERDRRLIELLQTERTLMATYLCSRLHRHTKSPTLWHHRFWVLNQLIKIQYGNCTGNATIPEAMRCLLEDELNVVLRAAELHPRNYYAFSYMRQLHAILSRHLDKVGSLVGDDPTGGSSALARWMIDQCQRWCLAEPQDISGWSFLLYLLDAASSEDAQRNTVSRVLQFALHVGWEGESLWTFIDLAARKFPVLETLQSFGLLESDIGNGKPSRKGAPIATSLLPKGWRAWSTRAKSLWSSHQVRGDA</sequence>
<proteinExistence type="inferred from homology"/>
<dbReference type="InterPro" id="IPR002088">
    <property type="entry name" value="Prenyl_trans_a"/>
</dbReference>
<dbReference type="GeneID" id="39594586"/>
<dbReference type="Proteomes" id="UP000283841">
    <property type="component" value="Unassembled WGS sequence"/>
</dbReference>
<dbReference type="EMBL" id="RCNU01000002">
    <property type="protein sequence ID" value="RWQ97317.1"/>
    <property type="molecule type" value="Genomic_DNA"/>
</dbReference>
<keyword evidence="3" id="KW-0808">Transferase</keyword>
<organism evidence="5 6">
    <name type="scientific">Byssochlamys spectabilis</name>
    <name type="common">Paecilomyces variotii</name>
    <dbReference type="NCBI Taxonomy" id="264951"/>
    <lineage>
        <taxon>Eukaryota</taxon>
        <taxon>Fungi</taxon>
        <taxon>Dikarya</taxon>
        <taxon>Ascomycota</taxon>
        <taxon>Pezizomycotina</taxon>
        <taxon>Eurotiomycetes</taxon>
        <taxon>Eurotiomycetidae</taxon>
        <taxon>Eurotiales</taxon>
        <taxon>Thermoascaceae</taxon>
        <taxon>Paecilomyces</taxon>
    </lineage>
</organism>
<dbReference type="PANTHER" id="PTHR11129">
    <property type="entry name" value="PROTEIN FARNESYLTRANSFERASE ALPHA SUBUNIT/RAB GERANYLGERANYL TRANSFERASE ALPHA SUBUNIT"/>
    <property type="match status" value="1"/>
</dbReference>
<name>A0A443HZP7_BYSSP</name>
<reference evidence="5 6" key="1">
    <citation type="journal article" date="2018" name="Front. Microbiol.">
        <title>Genomic and genetic insights into a cosmopolitan fungus, Paecilomyces variotii (Eurotiales).</title>
        <authorList>
            <person name="Urquhart A.S."/>
            <person name="Mondo S.J."/>
            <person name="Makela M.R."/>
            <person name="Hane J.K."/>
            <person name="Wiebenga A."/>
            <person name="He G."/>
            <person name="Mihaltcheva S."/>
            <person name="Pangilinan J."/>
            <person name="Lipzen A."/>
            <person name="Barry K."/>
            <person name="de Vries R.P."/>
            <person name="Grigoriev I.V."/>
            <person name="Idnurm A."/>
        </authorList>
    </citation>
    <scope>NUCLEOTIDE SEQUENCE [LARGE SCALE GENOMIC DNA]</scope>
    <source>
        <strain evidence="5 6">CBS 101075</strain>
    </source>
</reference>
<protein>
    <recommendedName>
        <fullName evidence="7">Protein prenyltransferase</fullName>
    </recommendedName>
</protein>
<dbReference type="AlphaFoldDB" id="A0A443HZP7"/>
<accession>A0A443HZP7</accession>
<comment type="similarity">
    <text evidence="1">Belongs to the protein prenyltransferase subunit alpha family.</text>
</comment>
<dbReference type="VEuPathDB" id="FungiDB:C8Q69DRAFT_131552"/>
<evidence type="ECO:0008006" key="7">
    <source>
        <dbReference type="Google" id="ProtNLM"/>
    </source>
</evidence>
<dbReference type="SUPFAM" id="SSF48439">
    <property type="entry name" value="Protein prenylyltransferase"/>
    <property type="match status" value="1"/>
</dbReference>
<dbReference type="GO" id="GO:0005737">
    <property type="term" value="C:cytoplasm"/>
    <property type="evidence" value="ECO:0007669"/>
    <property type="project" value="TreeGrafter"/>
</dbReference>
<gene>
    <name evidence="5" type="ORF">C8Q69DRAFT_131552</name>
</gene>
<evidence type="ECO:0000256" key="1">
    <source>
        <dbReference type="ARBA" id="ARBA00006734"/>
    </source>
</evidence>
<dbReference type="GO" id="GO:0008318">
    <property type="term" value="F:protein prenyltransferase activity"/>
    <property type="evidence" value="ECO:0007669"/>
    <property type="project" value="InterPro"/>
</dbReference>
<evidence type="ECO:0000313" key="6">
    <source>
        <dbReference type="Proteomes" id="UP000283841"/>
    </source>
</evidence>
<comment type="caution">
    <text evidence="5">The sequence shown here is derived from an EMBL/GenBank/DDBJ whole genome shotgun (WGS) entry which is preliminary data.</text>
</comment>
<dbReference type="PANTHER" id="PTHR11129:SF3">
    <property type="entry name" value="PROTEIN PRENYLTRANSFERASE ALPHA SUBUNIT REPEAT-CONTAINING PROTEIN 1"/>
    <property type="match status" value="1"/>
</dbReference>
<keyword evidence="2" id="KW-0637">Prenyltransferase</keyword>
<evidence type="ECO:0000256" key="2">
    <source>
        <dbReference type="ARBA" id="ARBA00022602"/>
    </source>
</evidence>